<sequence length="251" mass="26774">MLPVRIIARLDIKGGNVVKGIRMEGLRVVGKPGDLARAYYDDGIDEIIFIDTVASLYGRDNIVGVVEQAARDVFVPLTAGGGVRTVDDIKCLLRSGADKVAVNTEAIKRPTFLSEAANIFGQQCMVLSVHAKRHPGGWEAFTDNGREPTGRDVLEWVAEAESLGAGEILLTSVDRDGVKRGFDTDLIAAVRQKVRVPVIASSGAGSADHVLGALRSGGTDAVACASLFHYRLCPIPKLKEQLAMAGLAVRR</sequence>
<evidence type="ECO:0000256" key="12">
    <source>
        <dbReference type="ARBA" id="ARBA00032401"/>
    </source>
</evidence>
<evidence type="ECO:0000256" key="3">
    <source>
        <dbReference type="ARBA" id="ARBA00011152"/>
    </source>
</evidence>
<dbReference type="RefSeq" id="WP_377318707.1">
    <property type="nucleotide sequence ID" value="NZ_JBHUIY010000049.1"/>
</dbReference>
<evidence type="ECO:0000256" key="8">
    <source>
        <dbReference type="ARBA" id="ARBA00023239"/>
    </source>
</evidence>
<evidence type="ECO:0000256" key="9">
    <source>
        <dbReference type="ARBA" id="ARBA00025475"/>
    </source>
</evidence>
<reference evidence="16" key="1">
    <citation type="journal article" date="2019" name="Int. J. Syst. Evol. Microbiol.">
        <title>The Global Catalogue of Microorganisms (GCM) 10K type strain sequencing project: providing services to taxonomists for standard genome sequencing and annotation.</title>
        <authorList>
            <consortium name="The Broad Institute Genomics Platform"/>
            <consortium name="The Broad Institute Genome Sequencing Center for Infectious Disease"/>
            <person name="Wu L."/>
            <person name="Ma J."/>
        </authorList>
    </citation>
    <scope>NUCLEOTIDE SEQUENCE [LARGE SCALE GENOMIC DNA]</scope>
    <source>
        <strain evidence="16">KCTC 15012</strain>
    </source>
</reference>
<gene>
    <name evidence="15" type="primary">hisF</name>
    <name evidence="15" type="ORF">ACFSNB_16890</name>
</gene>
<dbReference type="Pfam" id="PF00977">
    <property type="entry name" value="His_biosynth"/>
    <property type="match status" value="1"/>
</dbReference>
<keyword evidence="7 14" id="KW-0368">Histidine biosynthesis</keyword>
<comment type="similarity">
    <text evidence="2 14">Belongs to the HisA/HisF family.</text>
</comment>
<evidence type="ECO:0000256" key="13">
    <source>
        <dbReference type="ARBA" id="ARBA00047838"/>
    </source>
</evidence>
<dbReference type="PANTHER" id="PTHR21235">
    <property type="entry name" value="IMIDAZOLE GLYCEROL PHOSPHATE SYNTHASE SUBUNIT HISF/H IGP SYNTHASE SUBUNIT HISF/H"/>
    <property type="match status" value="1"/>
</dbReference>
<evidence type="ECO:0000256" key="1">
    <source>
        <dbReference type="ARBA" id="ARBA00005091"/>
    </source>
</evidence>
<dbReference type="InterPro" id="IPR013785">
    <property type="entry name" value="Aldolase_TIM"/>
</dbReference>
<comment type="pathway">
    <text evidence="1">Amino-acid biosynthesis; L-histidine biosynthesis; L-histidine from 5-phospho-alpha-D-ribose 1-diphosphate: step 5/9.</text>
</comment>
<dbReference type="InterPro" id="IPR011060">
    <property type="entry name" value="RibuloseP-bd_barrel"/>
</dbReference>
<organism evidence="15 16">
    <name type="scientific">Phaeospirillum tilakii</name>
    <dbReference type="NCBI Taxonomy" id="741673"/>
    <lineage>
        <taxon>Bacteria</taxon>
        <taxon>Pseudomonadati</taxon>
        <taxon>Pseudomonadota</taxon>
        <taxon>Alphaproteobacteria</taxon>
        <taxon>Rhodospirillales</taxon>
        <taxon>Rhodospirillaceae</taxon>
        <taxon>Phaeospirillum</taxon>
    </lineage>
</organism>
<dbReference type="Gene3D" id="3.20.20.70">
    <property type="entry name" value="Aldolase class I"/>
    <property type="match status" value="1"/>
</dbReference>
<protein>
    <recommendedName>
        <fullName evidence="5">Imidazole glycerol phosphate synthase subunit HisF</fullName>
        <ecNumber evidence="4">4.3.2.10</ecNumber>
    </recommendedName>
    <alternativeName>
        <fullName evidence="10">IGP synthase cyclase subunit</fullName>
    </alternativeName>
    <alternativeName>
        <fullName evidence="11">IGP synthase subunit HisF</fullName>
    </alternativeName>
    <alternativeName>
        <fullName evidence="12">ImGP synthase subunit HisF</fullName>
    </alternativeName>
</protein>
<evidence type="ECO:0000256" key="4">
    <source>
        <dbReference type="ARBA" id="ARBA00012809"/>
    </source>
</evidence>
<keyword evidence="16" id="KW-1185">Reference proteome</keyword>
<dbReference type="InterPro" id="IPR004651">
    <property type="entry name" value="HisF"/>
</dbReference>
<dbReference type="EMBL" id="JBHUIY010000049">
    <property type="protein sequence ID" value="MFD2235482.1"/>
    <property type="molecule type" value="Genomic_DNA"/>
</dbReference>
<comment type="catalytic activity">
    <reaction evidence="13">
        <text>5-[(5-phospho-1-deoxy-D-ribulos-1-ylimino)methylamino]-1-(5-phospho-beta-D-ribosyl)imidazole-4-carboxamide + L-glutamine = D-erythro-1-(imidazol-4-yl)glycerol 3-phosphate + 5-amino-1-(5-phospho-beta-D-ribosyl)imidazole-4-carboxamide + L-glutamate + H(+)</text>
        <dbReference type="Rhea" id="RHEA:24793"/>
        <dbReference type="ChEBI" id="CHEBI:15378"/>
        <dbReference type="ChEBI" id="CHEBI:29985"/>
        <dbReference type="ChEBI" id="CHEBI:58278"/>
        <dbReference type="ChEBI" id="CHEBI:58359"/>
        <dbReference type="ChEBI" id="CHEBI:58475"/>
        <dbReference type="ChEBI" id="CHEBI:58525"/>
        <dbReference type="EC" id="4.3.2.10"/>
    </reaction>
</comment>
<proteinExistence type="inferred from homology"/>
<dbReference type="EC" id="4.3.2.10" evidence="4"/>
<keyword evidence="8 15" id="KW-0456">Lyase</keyword>
<accession>A0ABW5CG79</accession>
<evidence type="ECO:0000313" key="16">
    <source>
        <dbReference type="Proteomes" id="UP001597296"/>
    </source>
</evidence>
<evidence type="ECO:0000256" key="10">
    <source>
        <dbReference type="ARBA" id="ARBA00030264"/>
    </source>
</evidence>
<comment type="caution">
    <text evidence="15">The sequence shown here is derived from an EMBL/GenBank/DDBJ whole genome shotgun (WGS) entry which is preliminary data.</text>
</comment>
<evidence type="ECO:0000256" key="6">
    <source>
        <dbReference type="ARBA" id="ARBA00022605"/>
    </source>
</evidence>
<keyword evidence="6 14" id="KW-0028">Amino-acid biosynthesis</keyword>
<evidence type="ECO:0000256" key="7">
    <source>
        <dbReference type="ARBA" id="ARBA00023102"/>
    </source>
</evidence>
<evidence type="ECO:0000256" key="5">
    <source>
        <dbReference type="ARBA" id="ARBA00016318"/>
    </source>
</evidence>
<dbReference type="Proteomes" id="UP001597296">
    <property type="component" value="Unassembled WGS sequence"/>
</dbReference>
<dbReference type="CDD" id="cd04731">
    <property type="entry name" value="HisF"/>
    <property type="match status" value="1"/>
</dbReference>
<dbReference type="InterPro" id="IPR006062">
    <property type="entry name" value="His_biosynth"/>
</dbReference>
<dbReference type="GO" id="GO:0016829">
    <property type="term" value="F:lyase activity"/>
    <property type="evidence" value="ECO:0007669"/>
    <property type="project" value="UniProtKB-KW"/>
</dbReference>
<evidence type="ECO:0000256" key="2">
    <source>
        <dbReference type="ARBA" id="ARBA00009667"/>
    </source>
</evidence>
<evidence type="ECO:0000256" key="14">
    <source>
        <dbReference type="RuleBase" id="RU003657"/>
    </source>
</evidence>
<name>A0ABW5CG79_9PROT</name>
<evidence type="ECO:0000313" key="15">
    <source>
        <dbReference type="EMBL" id="MFD2235482.1"/>
    </source>
</evidence>
<evidence type="ECO:0000256" key="11">
    <source>
        <dbReference type="ARBA" id="ARBA00031409"/>
    </source>
</evidence>
<dbReference type="InterPro" id="IPR050064">
    <property type="entry name" value="IGPS_HisA/HisF"/>
</dbReference>
<comment type="subunit">
    <text evidence="3">Heterodimer of HisH and HisF.</text>
</comment>
<dbReference type="PANTHER" id="PTHR21235:SF2">
    <property type="entry name" value="IMIDAZOLE GLYCEROL PHOSPHATE SYNTHASE HISHF"/>
    <property type="match status" value="1"/>
</dbReference>
<comment type="function">
    <text evidence="9">IGPS catalyzes the conversion of PRFAR and glutamine to IGP, AICAR and glutamate. The HisF subunit catalyzes the cyclization activity that produces IGP and AICAR from PRFAR using the ammonia provided by the HisH subunit.</text>
</comment>
<dbReference type="SUPFAM" id="SSF51366">
    <property type="entry name" value="Ribulose-phoshate binding barrel"/>
    <property type="match status" value="1"/>
</dbReference>